<organism evidence="4 5">
    <name type="scientific">Mesorhabditis belari</name>
    <dbReference type="NCBI Taxonomy" id="2138241"/>
    <lineage>
        <taxon>Eukaryota</taxon>
        <taxon>Metazoa</taxon>
        <taxon>Ecdysozoa</taxon>
        <taxon>Nematoda</taxon>
        <taxon>Chromadorea</taxon>
        <taxon>Rhabditida</taxon>
        <taxon>Rhabditina</taxon>
        <taxon>Rhabditomorpha</taxon>
        <taxon>Rhabditoidea</taxon>
        <taxon>Rhabditidae</taxon>
        <taxon>Mesorhabditinae</taxon>
        <taxon>Mesorhabditis</taxon>
    </lineage>
</organism>
<reference evidence="5" key="1">
    <citation type="submission" date="2024-02" db="UniProtKB">
        <authorList>
            <consortium name="WormBaseParasite"/>
        </authorList>
    </citation>
    <scope>IDENTIFICATION</scope>
</reference>
<dbReference type="WBParaSite" id="MBELARI_LOCUS7913">
    <property type="protein sequence ID" value="MBELARI_LOCUS7913"/>
    <property type="gene ID" value="MBELARI_LOCUS7913"/>
</dbReference>
<dbReference type="GO" id="GO:0006508">
    <property type="term" value="P:proteolysis"/>
    <property type="evidence" value="ECO:0007669"/>
    <property type="project" value="InterPro"/>
</dbReference>
<evidence type="ECO:0000313" key="4">
    <source>
        <dbReference type="Proteomes" id="UP000887575"/>
    </source>
</evidence>
<keyword evidence="4" id="KW-1185">Reference proteome</keyword>
<dbReference type="SUPFAM" id="SSF50494">
    <property type="entry name" value="Trypsin-like serine proteases"/>
    <property type="match status" value="1"/>
</dbReference>
<evidence type="ECO:0000259" key="3">
    <source>
        <dbReference type="PROSITE" id="PS50240"/>
    </source>
</evidence>
<dbReference type="PROSITE" id="PS50240">
    <property type="entry name" value="TRYPSIN_DOM"/>
    <property type="match status" value="1"/>
</dbReference>
<dbReference type="PRINTS" id="PR00722">
    <property type="entry name" value="CHYMOTRYPSIN"/>
</dbReference>
<proteinExistence type="inferred from homology"/>
<sequence length="294" mass="32374">MCFSEILGERNKRVIFGVPLARGELPYLTSLVSHFPHHRGDQGTLCGGSLIAPNIVLTAAHCVFNEQTRAKALSIRVIVNDFALGKADKFEQEFVTDSFDIHPLYLKSNFDPSFDLALIYLPTKIDVCKEWPSIKIARLPIDPITKNITDDQLKMAACFHSGWGVTNDGSNAPVAQRMRVVNIDFRANQHQLGGRTFEVKGAAGSRPCFGDSGGPVYCDLSNGRYVVGIASQIGTTDEKKPVNSNVQECSQASTLEVADLRSQTYEIVRMIKERGLYEELLASYQICFPNGAGQ</sequence>
<dbReference type="InterPro" id="IPR043504">
    <property type="entry name" value="Peptidase_S1_PA_chymotrypsin"/>
</dbReference>
<dbReference type="Proteomes" id="UP000887575">
    <property type="component" value="Unassembled WGS sequence"/>
</dbReference>
<dbReference type="Pfam" id="PF00089">
    <property type="entry name" value="Trypsin"/>
    <property type="match status" value="1"/>
</dbReference>
<dbReference type="InterPro" id="IPR009003">
    <property type="entry name" value="Peptidase_S1_PA"/>
</dbReference>
<dbReference type="Gene3D" id="2.40.10.10">
    <property type="entry name" value="Trypsin-like serine proteases"/>
    <property type="match status" value="1"/>
</dbReference>
<dbReference type="InterPro" id="IPR001254">
    <property type="entry name" value="Trypsin_dom"/>
</dbReference>
<dbReference type="PROSITE" id="PS00134">
    <property type="entry name" value="TRYPSIN_HIS"/>
    <property type="match status" value="1"/>
</dbReference>
<protein>
    <recommendedName>
        <fullName evidence="3">Peptidase S1 domain-containing protein</fullName>
    </recommendedName>
</protein>
<dbReference type="AlphaFoldDB" id="A0AAF3FQI9"/>
<keyword evidence="1" id="KW-1015">Disulfide bond</keyword>
<evidence type="ECO:0000256" key="1">
    <source>
        <dbReference type="ARBA" id="ARBA00023157"/>
    </source>
</evidence>
<name>A0AAF3FQI9_9BILA</name>
<evidence type="ECO:0000256" key="2">
    <source>
        <dbReference type="ARBA" id="ARBA00024195"/>
    </source>
</evidence>
<dbReference type="SMART" id="SM00020">
    <property type="entry name" value="Tryp_SPc"/>
    <property type="match status" value="1"/>
</dbReference>
<comment type="similarity">
    <text evidence="2">Belongs to the peptidase S1 family. CLIP subfamily.</text>
</comment>
<dbReference type="GO" id="GO:0004252">
    <property type="term" value="F:serine-type endopeptidase activity"/>
    <property type="evidence" value="ECO:0007669"/>
    <property type="project" value="InterPro"/>
</dbReference>
<evidence type="ECO:0000313" key="5">
    <source>
        <dbReference type="WBParaSite" id="MBELARI_LOCUS7913"/>
    </source>
</evidence>
<dbReference type="InterPro" id="IPR051487">
    <property type="entry name" value="Ser/Thr_Proteases_Immune/Dev"/>
</dbReference>
<feature type="domain" description="Peptidase S1" evidence="3">
    <location>
        <begin position="14"/>
        <end position="286"/>
    </location>
</feature>
<dbReference type="InterPro" id="IPR001314">
    <property type="entry name" value="Peptidase_S1A"/>
</dbReference>
<accession>A0AAF3FQI9</accession>
<dbReference type="InterPro" id="IPR018114">
    <property type="entry name" value="TRYPSIN_HIS"/>
</dbReference>
<dbReference type="PANTHER" id="PTHR24256">
    <property type="entry name" value="TRYPTASE-RELATED"/>
    <property type="match status" value="1"/>
</dbReference>